<keyword evidence="3" id="KW-0472">Membrane</keyword>
<evidence type="ECO:0000256" key="2">
    <source>
        <dbReference type="SAM" id="MobiDB-lite"/>
    </source>
</evidence>
<keyword evidence="3" id="KW-1133">Transmembrane helix</keyword>
<evidence type="ECO:0008006" key="6">
    <source>
        <dbReference type="Google" id="ProtNLM"/>
    </source>
</evidence>
<dbReference type="AlphaFoldDB" id="A0A1W0VZJ4"/>
<protein>
    <recommendedName>
        <fullName evidence="6">Zinc finger GRF-type domain-containing protein</fullName>
    </recommendedName>
</protein>
<name>A0A1W0VZJ4_SORBI</name>
<evidence type="ECO:0000256" key="3">
    <source>
        <dbReference type="SAM" id="Phobius"/>
    </source>
</evidence>
<reference evidence="5" key="2">
    <citation type="journal article" date="2018" name="Plant J.">
        <title>The Sorghum bicolor reference genome: improved assembly, gene annotations, a transcriptome atlas, and signatures of genome organization.</title>
        <authorList>
            <person name="McCormick R.F."/>
            <person name="Truong S.K."/>
            <person name="Sreedasyam A."/>
            <person name="Jenkins J."/>
            <person name="Shu S."/>
            <person name="Sims D."/>
            <person name="Kennedy M."/>
            <person name="Amirebrahimi M."/>
            <person name="Weers B.D."/>
            <person name="McKinley B."/>
            <person name="Mattison A."/>
            <person name="Morishige D.T."/>
            <person name="Grimwood J."/>
            <person name="Schmutz J."/>
            <person name="Mullet J.E."/>
        </authorList>
    </citation>
    <scope>NUCLEOTIDE SEQUENCE [LARGE SCALE GENOMIC DNA]</scope>
    <source>
        <strain evidence="5">cv. BTx623</strain>
    </source>
</reference>
<reference evidence="4 5" key="1">
    <citation type="journal article" date="2009" name="Nature">
        <title>The Sorghum bicolor genome and the diversification of grasses.</title>
        <authorList>
            <person name="Paterson A.H."/>
            <person name="Bowers J.E."/>
            <person name="Bruggmann R."/>
            <person name="Dubchak I."/>
            <person name="Grimwood J."/>
            <person name="Gundlach H."/>
            <person name="Haberer G."/>
            <person name="Hellsten U."/>
            <person name="Mitros T."/>
            <person name="Poliakov A."/>
            <person name="Schmutz J."/>
            <person name="Spannagl M."/>
            <person name="Tang H."/>
            <person name="Wang X."/>
            <person name="Wicker T."/>
            <person name="Bharti A.K."/>
            <person name="Chapman J."/>
            <person name="Feltus F.A."/>
            <person name="Gowik U."/>
            <person name="Grigoriev I.V."/>
            <person name="Lyons E."/>
            <person name="Maher C.A."/>
            <person name="Martis M."/>
            <person name="Narechania A."/>
            <person name="Otillar R.P."/>
            <person name="Penning B.W."/>
            <person name="Salamov A.A."/>
            <person name="Wang Y."/>
            <person name="Zhang L."/>
            <person name="Carpita N.C."/>
            <person name="Freeling M."/>
            <person name="Gingle A.R."/>
            <person name="Hash C.T."/>
            <person name="Keller B."/>
            <person name="Klein P."/>
            <person name="Kresovich S."/>
            <person name="McCann M.C."/>
            <person name="Ming R."/>
            <person name="Peterson D.G."/>
            <person name="Mehboob-ur-Rahman"/>
            <person name="Ware D."/>
            <person name="Westhoff P."/>
            <person name="Mayer K.F."/>
            <person name="Messing J."/>
            <person name="Rokhsar D.S."/>
        </authorList>
    </citation>
    <scope>NUCLEOTIDE SEQUENCE [LARGE SCALE GENOMIC DNA]</scope>
    <source>
        <strain evidence="5">cv. BTx623</strain>
    </source>
</reference>
<evidence type="ECO:0000256" key="1">
    <source>
        <dbReference type="SAM" id="Coils"/>
    </source>
</evidence>
<feature type="transmembrane region" description="Helical" evidence="3">
    <location>
        <begin position="174"/>
        <end position="202"/>
    </location>
</feature>
<dbReference type="EMBL" id="CM000762">
    <property type="protein sequence ID" value="OQU87534.1"/>
    <property type="molecule type" value="Genomic_DNA"/>
</dbReference>
<organism evidence="4 5">
    <name type="scientific">Sorghum bicolor</name>
    <name type="common">Sorghum</name>
    <name type="synonym">Sorghum vulgare</name>
    <dbReference type="NCBI Taxonomy" id="4558"/>
    <lineage>
        <taxon>Eukaryota</taxon>
        <taxon>Viridiplantae</taxon>
        <taxon>Streptophyta</taxon>
        <taxon>Embryophyta</taxon>
        <taxon>Tracheophyta</taxon>
        <taxon>Spermatophyta</taxon>
        <taxon>Magnoliopsida</taxon>
        <taxon>Liliopsida</taxon>
        <taxon>Poales</taxon>
        <taxon>Poaceae</taxon>
        <taxon>PACMAD clade</taxon>
        <taxon>Panicoideae</taxon>
        <taxon>Andropogonodae</taxon>
        <taxon>Andropogoneae</taxon>
        <taxon>Sorghinae</taxon>
        <taxon>Sorghum</taxon>
    </lineage>
</organism>
<feature type="coiled-coil region" evidence="1">
    <location>
        <begin position="102"/>
        <end position="159"/>
    </location>
</feature>
<dbReference type="FunCoup" id="A0A1W0VZJ4">
    <property type="interactions" value="159"/>
</dbReference>
<dbReference type="OMA" id="IKSWREC"/>
<dbReference type="Proteomes" id="UP000000768">
    <property type="component" value="Chromosome 3"/>
</dbReference>
<keyword evidence="3" id="KW-0812">Transmembrane</keyword>
<dbReference type="InParanoid" id="A0A1W0VZJ4"/>
<evidence type="ECO:0000313" key="4">
    <source>
        <dbReference type="EMBL" id="OQU87534.1"/>
    </source>
</evidence>
<keyword evidence="1" id="KW-0175">Coiled coil</keyword>
<feature type="region of interest" description="Disordered" evidence="2">
    <location>
        <begin position="1"/>
        <end position="24"/>
    </location>
</feature>
<keyword evidence="5" id="KW-1185">Reference proteome</keyword>
<sequence>MPRRGKSSKPSYGRTTGSPYIHKPLPSGVPVPMCFCGDPCKVEISEDEETYRHRYWMCSNFAWEPTPKQRCSNFITPPPLCDFEQWIDTEIKESDKRLLQGLKEWDAERAEILEKRRREEAQKREHKEEEERRRVAAALEEREKKLERVRRAKAAMDENPDAQRKEKWPRCTQYLHYLLVLCLVHGQYCFVLEFSICCYVMHFSNFNLVSLLVDNIFI</sequence>
<proteinExistence type="predicted"/>
<evidence type="ECO:0000313" key="5">
    <source>
        <dbReference type="Proteomes" id="UP000000768"/>
    </source>
</evidence>
<gene>
    <name evidence="4" type="ORF">SORBI_3003G294350</name>
</gene>
<dbReference type="PANTHER" id="PTHR48170:SF1">
    <property type="entry name" value="ZINC FINGER GRF-TYPE DOMAIN-CONTAINING PROTEIN"/>
    <property type="match status" value="1"/>
</dbReference>
<accession>A0A1W0VZJ4</accession>
<dbReference type="Gramene" id="OQU87534">
    <property type="protein sequence ID" value="OQU87534"/>
    <property type="gene ID" value="SORBI_3003G294350"/>
</dbReference>
<feature type="compositionally biased region" description="Polar residues" evidence="2">
    <location>
        <begin position="8"/>
        <end position="18"/>
    </location>
</feature>
<dbReference type="OrthoDB" id="680632at2759"/>
<dbReference type="PANTHER" id="PTHR48170">
    <property type="entry name" value="ZINC FINGER GRF-TYPE DOMAIN-CONTAINING PROTEIN"/>
    <property type="match status" value="1"/>
</dbReference>